<dbReference type="GO" id="GO:0003677">
    <property type="term" value="F:DNA binding"/>
    <property type="evidence" value="ECO:0007669"/>
    <property type="project" value="UniProtKB-KW"/>
</dbReference>
<organism evidence="9 10">
    <name type="scientific">Sediminitomix flava</name>
    <dbReference type="NCBI Taxonomy" id="379075"/>
    <lineage>
        <taxon>Bacteria</taxon>
        <taxon>Pseudomonadati</taxon>
        <taxon>Bacteroidota</taxon>
        <taxon>Cytophagia</taxon>
        <taxon>Cytophagales</taxon>
        <taxon>Flammeovirgaceae</taxon>
        <taxon>Sediminitomix</taxon>
    </lineage>
</organism>
<dbReference type="CDD" id="cd06171">
    <property type="entry name" value="Sigma70_r4"/>
    <property type="match status" value="1"/>
</dbReference>
<dbReference type="SUPFAM" id="SSF88946">
    <property type="entry name" value="Sigma2 domain of RNA polymerase sigma factors"/>
    <property type="match status" value="1"/>
</dbReference>
<proteinExistence type="inferred from homology"/>
<dbReference type="Proteomes" id="UP000245535">
    <property type="component" value="Unassembled WGS sequence"/>
</dbReference>
<dbReference type="GO" id="GO:0006352">
    <property type="term" value="P:DNA-templated transcription initiation"/>
    <property type="evidence" value="ECO:0007669"/>
    <property type="project" value="InterPro"/>
</dbReference>
<dbReference type="Pfam" id="PF04542">
    <property type="entry name" value="Sigma70_r2"/>
    <property type="match status" value="1"/>
</dbReference>
<evidence type="ECO:0000256" key="2">
    <source>
        <dbReference type="ARBA" id="ARBA00023015"/>
    </source>
</evidence>
<feature type="domain" description="RNA polymerase sigma-70 region 2" evidence="7">
    <location>
        <begin position="27"/>
        <end position="94"/>
    </location>
</feature>
<evidence type="ECO:0000259" key="8">
    <source>
        <dbReference type="Pfam" id="PF08281"/>
    </source>
</evidence>
<dbReference type="EMBL" id="QGDO01000006">
    <property type="protein sequence ID" value="PWJ39151.1"/>
    <property type="molecule type" value="Genomic_DNA"/>
</dbReference>
<evidence type="ECO:0000313" key="9">
    <source>
        <dbReference type="EMBL" id="PWJ39151.1"/>
    </source>
</evidence>
<dbReference type="InterPro" id="IPR039425">
    <property type="entry name" value="RNA_pol_sigma-70-like"/>
</dbReference>
<dbReference type="InterPro" id="IPR014284">
    <property type="entry name" value="RNA_pol_sigma-70_dom"/>
</dbReference>
<evidence type="ECO:0000256" key="6">
    <source>
        <dbReference type="RuleBase" id="RU000716"/>
    </source>
</evidence>
<keyword evidence="10" id="KW-1185">Reference proteome</keyword>
<reference evidence="9 10" key="1">
    <citation type="submission" date="2018-03" db="EMBL/GenBank/DDBJ databases">
        <title>Genomic Encyclopedia of Archaeal and Bacterial Type Strains, Phase II (KMG-II): from individual species to whole genera.</title>
        <authorList>
            <person name="Goeker M."/>
        </authorList>
    </citation>
    <scope>NUCLEOTIDE SEQUENCE [LARGE SCALE GENOMIC DNA]</scope>
    <source>
        <strain evidence="9 10">DSM 28229</strain>
    </source>
</reference>
<comment type="caution">
    <text evidence="9">The sequence shown here is derived from an EMBL/GenBank/DDBJ whole genome shotgun (WGS) entry which is preliminary data.</text>
</comment>
<dbReference type="GO" id="GO:0016987">
    <property type="term" value="F:sigma factor activity"/>
    <property type="evidence" value="ECO:0007669"/>
    <property type="project" value="UniProtKB-KW"/>
</dbReference>
<feature type="domain" description="RNA polymerase sigma factor 70 region 4 type 2" evidence="8">
    <location>
        <begin position="127"/>
        <end position="178"/>
    </location>
</feature>
<dbReference type="InterPro" id="IPR013325">
    <property type="entry name" value="RNA_pol_sigma_r2"/>
</dbReference>
<dbReference type="RefSeq" id="WP_109620926.1">
    <property type="nucleotide sequence ID" value="NZ_QGDO01000006.1"/>
</dbReference>
<dbReference type="InterPro" id="IPR036388">
    <property type="entry name" value="WH-like_DNA-bd_sf"/>
</dbReference>
<keyword evidence="5 6" id="KW-0804">Transcription</keyword>
<gene>
    <name evidence="9" type="ORF">BC781_10652</name>
</gene>
<keyword evidence="2 6" id="KW-0805">Transcription regulation</keyword>
<protein>
    <recommendedName>
        <fullName evidence="6">RNA polymerase sigma factor</fullName>
    </recommendedName>
</protein>
<dbReference type="PANTHER" id="PTHR43133">
    <property type="entry name" value="RNA POLYMERASE ECF-TYPE SIGMA FACTO"/>
    <property type="match status" value="1"/>
</dbReference>
<dbReference type="InterPro" id="IPR013249">
    <property type="entry name" value="RNA_pol_sigma70_r4_t2"/>
</dbReference>
<evidence type="ECO:0000313" key="10">
    <source>
        <dbReference type="Proteomes" id="UP000245535"/>
    </source>
</evidence>
<evidence type="ECO:0000256" key="4">
    <source>
        <dbReference type="ARBA" id="ARBA00023125"/>
    </source>
</evidence>
<dbReference type="InterPro" id="IPR013324">
    <property type="entry name" value="RNA_pol_sigma_r3/r4-like"/>
</dbReference>
<keyword evidence="3 6" id="KW-0731">Sigma factor</keyword>
<dbReference type="PROSITE" id="PS01063">
    <property type="entry name" value="SIGMA70_ECF"/>
    <property type="match status" value="1"/>
</dbReference>
<accession>A0A315Z6J6</accession>
<keyword evidence="4 6" id="KW-0238">DNA-binding</keyword>
<dbReference type="InterPro" id="IPR007627">
    <property type="entry name" value="RNA_pol_sigma70_r2"/>
</dbReference>
<dbReference type="InterPro" id="IPR000838">
    <property type="entry name" value="RNA_pol_sigma70_ECF_CS"/>
</dbReference>
<sequence length="194" mass="22737">MKNNTPEKELIIIQQVLNGQKDAFRYLVEEYKSFVFNLAFQLLKNKEEAEEVAQDSFIRAYKYLSSFNGKAKFSTWLYKIVYNTALTQLKRRKKFISSMDDVASSELPKTAAEQAANEIHKEDQKYYLEKAIARLSSEDQALITLFYMQELSLQEVSQVVNLPENTIKVRLHRIRKRLQKHLQILLPAETQEII</sequence>
<dbReference type="SUPFAM" id="SSF88659">
    <property type="entry name" value="Sigma3 and sigma4 domains of RNA polymerase sigma factors"/>
    <property type="match status" value="1"/>
</dbReference>
<dbReference type="Pfam" id="PF08281">
    <property type="entry name" value="Sigma70_r4_2"/>
    <property type="match status" value="1"/>
</dbReference>
<dbReference type="NCBIfam" id="TIGR02937">
    <property type="entry name" value="sigma70-ECF"/>
    <property type="match status" value="1"/>
</dbReference>
<dbReference type="AlphaFoldDB" id="A0A315Z6J6"/>
<dbReference type="PANTHER" id="PTHR43133:SF8">
    <property type="entry name" value="RNA POLYMERASE SIGMA FACTOR HI_1459-RELATED"/>
    <property type="match status" value="1"/>
</dbReference>
<evidence type="ECO:0000256" key="1">
    <source>
        <dbReference type="ARBA" id="ARBA00010641"/>
    </source>
</evidence>
<dbReference type="Gene3D" id="1.10.1740.10">
    <property type="match status" value="1"/>
</dbReference>
<evidence type="ECO:0000259" key="7">
    <source>
        <dbReference type="Pfam" id="PF04542"/>
    </source>
</evidence>
<name>A0A315Z6J6_SEDFL</name>
<evidence type="ECO:0000256" key="3">
    <source>
        <dbReference type="ARBA" id="ARBA00023082"/>
    </source>
</evidence>
<dbReference type="OrthoDB" id="1027298at2"/>
<comment type="similarity">
    <text evidence="1 6">Belongs to the sigma-70 factor family. ECF subfamily.</text>
</comment>
<dbReference type="Gene3D" id="1.10.10.10">
    <property type="entry name" value="Winged helix-like DNA-binding domain superfamily/Winged helix DNA-binding domain"/>
    <property type="match status" value="1"/>
</dbReference>
<evidence type="ECO:0000256" key="5">
    <source>
        <dbReference type="ARBA" id="ARBA00023163"/>
    </source>
</evidence>